<proteinExistence type="predicted"/>
<gene>
    <name evidence="2" type="ORF">PVAP13_7NG226034</name>
</gene>
<feature type="region of interest" description="Disordered" evidence="1">
    <location>
        <begin position="1"/>
        <end position="43"/>
    </location>
</feature>
<organism evidence="2 3">
    <name type="scientific">Panicum virgatum</name>
    <name type="common">Blackwell switchgrass</name>
    <dbReference type="NCBI Taxonomy" id="38727"/>
    <lineage>
        <taxon>Eukaryota</taxon>
        <taxon>Viridiplantae</taxon>
        <taxon>Streptophyta</taxon>
        <taxon>Embryophyta</taxon>
        <taxon>Tracheophyta</taxon>
        <taxon>Spermatophyta</taxon>
        <taxon>Magnoliopsida</taxon>
        <taxon>Liliopsida</taxon>
        <taxon>Poales</taxon>
        <taxon>Poaceae</taxon>
        <taxon>PACMAD clade</taxon>
        <taxon>Panicoideae</taxon>
        <taxon>Panicodae</taxon>
        <taxon>Paniceae</taxon>
        <taxon>Panicinae</taxon>
        <taxon>Panicum</taxon>
        <taxon>Panicum sect. Hiantes</taxon>
    </lineage>
</organism>
<protein>
    <submittedName>
        <fullName evidence="2">Uncharacterized protein</fullName>
    </submittedName>
</protein>
<evidence type="ECO:0000313" key="3">
    <source>
        <dbReference type="Proteomes" id="UP000823388"/>
    </source>
</evidence>
<dbReference type="EMBL" id="CM029050">
    <property type="protein sequence ID" value="KAG2567023.1"/>
    <property type="molecule type" value="Genomic_DNA"/>
</dbReference>
<reference evidence="2" key="1">
    <citation type="submission" date="2020-05" db="EMBL/GenBank/DDBJ databases">
        <title>WGS assembly of Panicum virgatum.</title>
        <authorList>
            <person name="Lovell J.T."/>
            <person name="Jenkins J."/>
            <person name="Shu S."/>
            <person name="Juenger T.E."/>
            <person name="Schmutz J."/>
        </authorList>
    </citation>
    <scope>NUCLEOTIDE SEQUENCE</scope>
    <source>
        <strain evidence="2">AP13</strain>
    </source>
</reference>
<dbReference type="AlphaFoldDB" id="A0A8T0PYK8"/>
<dbReference type="Proteomes" id="UP000823388">
    <property type="component" value="Chromosome 7N"/>
</dbReference>
<evidence type="ECO:0000313" key="2">
    <source>
        <dbReference type="EMBL" id="KAG2567023.1"/>
    </source>
</evidence>
<comment type="caution">
    <text evidence="2">The sequence shown here is derived from an EMBL/GenBank/DDBJ whole genome shotgun (WGS) entry which is preliminary data.</text>
</comment>
<accession>A0A8T0PYK8</accession>
<feature type="compositionally biased region" description="Polar residues" evidence="1">
    <location>
        <begin position="7"/>
        <end position="22"/>
    </location>
</feature>
<keyword evidence="3" id="KW-1185">Reference proteome</keyword>
<sequence>MMHSLKRLTTSLKQKWTSSLEQQRPPPYLFHQQRETSHQGTEQDLELIEKTLVPDNRRTGRCSIVREHRSYL</sequence>
<name>A0A8T0PYK8_PANVG</name>
<evidence type="ECO:0000256" key="1">
    <source>
        <dbReference type="SAM" id="MobiDB-lite"/>
    </source>
</evidence>